<reference evidence="1 2" key="1">
    <citation type="submission" date="2016-10" db="EMBL/GenBank/DDBJ databases">
        <authorList>
            <person name="de Groot N.N."/>
        </authorList>
    </citation>
    <scope>NUCLEOTIDE SEQUENCE [LARGE SCALE GENOMIC DNA]</scope>
    <source>
        <strain evidence="1 2">DSM 26130</strain>
    </source>
</reference>
<proteinExistence type="predicted"/>
<dbReference type="RefSeq" id="WP_093822445.1">
    <property type="nucleotide sequence ID" value="NZ_FOLQ01000001.1"/>
</dbReference>
<dbReference type="OrthoDB" id="954115at2"/>
<dbReference type="STRING" id="662367.SAMN05216167_10118"/>
<evidence type="ECO:0000313" key="2">
    <source>
        <dbReference type="Proteomes" id="UP000198598"/>
    </source>
</evidence>
<accession>A0A1I1ET76</accession>
<protein>
    <submittedName>
        <fullName evidence="1">Uncharacterized protein</fullName>
    </submittedName>
</protein>
<gene>
    <name evidence="1" type="ORF">SAMN05216167_10118</name>
</gene>
<sequence>MNIPIENATLLAPEVLLRLMLYTDNTQTLTTQLAPDAWVDFDTAFGPTFQAGTEHRVSLMNADRKSAPYRVVVAQSPLLGQKPHPDKKGVMVPMATLYLLPAAN</sequence>
<dbReference type="AlphaFoldDB" id="A0A1I1ET76"/>
<evidence type="ECO:0000313" key="1">
    <source>
        <dbReference type="EMBL" id="SFB88728.1"/>
    </source>
</evidence>
<dbReference type="EMBL" id="FOLQ01000001">
    <property type="protein sequence ID" value="SFB88728.1"/>
    <property type="molecule type" value="Genomic_DNA"/>
</dbReference>
<organism evidence="1 2">
    <name type="scientific">Spirosoma endophyticum</name>
    <dbReference type="NCBI Taxonomy" id="662367"/>
    <lineage>
        <taxon>Bacteria</taxon>
        <taxon>Pseudomonadati</taxon>
        <taxon>Bacteroidota</taxon>
        <taxon>Cytophagia</taxon>
        <taxon>Cytophagales</taxon>
        <taxon>Cytophagaceae</taxon>
        <taxon>Spirosoma</taxon>
    </lineage>
</organism>
<keyword evidence="2" id="KW-1185">Reference proteome</keyword>
<name>A0A1I1ET76_9BACT</name>
<dbReference type="Proteomes" id="UP000198598">
    <property type="component" value="Unassembled WGS sequence"/>
</dbReference>